<dbReference type="InterPro" id="IPR036390">
    <property type="entry name" value="WH_DNA-bd_sf"/>
</dbReference>
<organism evidence="1 2">
    <name type="scientific">Fodinibius salipaludis</name>
    <dbReference type="NCBI Taxonomy" id="2032627"/>
    <lineage>
        <taxon>Bacteria</taxon>
        <taxon>Pseudomonadati</taxon>
        <taxon>Balneolota</taxon>
        <taxon>Balneolia</taxon>
        <taxon>Balneolales</taxon>
        <taxon>Balneolaceae</taxon>
        <taxon>Fodinibius</taxon>
    </lineage>
</organism>
<sequence>MIIGNEFSKRYQWVLKVIGALSQDDTSKPIPVKKINATLKWDRTEIKHVLEYLQELELINIETIGGPLLYGHITITESGAEKYKNLIDQE</sequence>
<name>A0A2A2G7S9_9BACT</name>
<evidence type="ECO:0000313" key="1">
    <source>
        <dbReference type="EMBL" id="PAU92905.1"/>
    </source>
</evidence>
<dbReference type="SUPFAM" id="SSF46785">
    <property type="entry name" value="Winged helix' DNA-binding domain"/>
    <property type="match status" value="1"/>
</dbReference>
<proteinExistence type="predicted"/>
<dbReference type="EMBL" id="NSKE01000012">
    <property type="protein sequence ID" value="PAU92905.1"/>
    <property type="molecule type" value="Genomic_DNA"/>
</dbReference>
<dbReference type="OrthoDB" id="1525104at2"/>
<evidence type="ECO:0000313" key="2">
    <source>
        <dbReference type="Proteomes" id="UP000218831"/>
    </source>
</evidence>
<gene>
    <name evidence="1" type="ORF">CK503_14565</name>
</gene>
<protein>
    <recommendedName>
        <fullName evidence="3">ArnR1-like winged helix-turn-helix domain-containing protein</fullName>
    </recommendedName>
</protein>
<keyword evidence="2" id="KW-1185">Reference proteome</keyword>
<dbReference type="RefSeq" id="WP_095607561.1">
    <property type="nucleotide sequence ID" value="NZ_NSKE01000012.1"/>
</dbReference>
<reference evidence="1 2" key="1">
    <citation type="submission" date="2017-08" db="EMBL/GenBank/DDBJ databases">
        <title>Aliifodinibius alkalisoli sp. nov., isolated from saline alkaline soil.</title>
        <authorList>
            <person name="Liu D."/>
            <person name="Zhang G."/>
        </authorList>
    </citation>
    <scope>NUCLEOTIDE SEQUENCE [LARGE SCALE GENOMIC DNA]</scope>
    <source>
        <strain evidence="1 2">WN023</strain>
    </source>
</reference>
<comment type="caution">
    <text evidence="1">The sequence shown here is derived from an EMBL/GenBank/DDBJ whole genome shotgun (WGS) entry which is preliminary data.</text>
</comment>
<accession>A0A2A2G7S9</accession>
<dbReference type="AlphaFoldDB" id="A0A2A2G7S9"/>
<dbReference type="Proteomes" id="UP000218831">
    <property type="component" value="Unassembled WGS sequence"/>
</dbReference>
<evidence type="ECO:0008006" key="3">
    <source>
        <dbReference type="Google" id="ProtNLM"/>
    </source>
</evidence>